<accession>A0A0V1FTJ8</accession>
<keyword evidence="2" id="KW-1185">Reference proteome</keyword>
<evidence type="ECO:0000313" key="2">
    <source>
        <dbReference type="Proteomes" id="UP000054995"/>
    </source>
</evidence>
<reference evidence="1 2" key="1">
    <citation type="submission" date="2015-01" db="EMBL/GenBank/DDBJ databases">
        <title>Evolution of Trichinella species and genotypes.</title>
        <authorList>
            <person name="Korhonen P.K."/>
            <person name="Edoardo P."/>
            <person name="Giuseppe L.R."/>
            <person name="Gasser R.B."/>
        </authorList>
    </citation>
    <scope>NUCLEOTIDE SEQUENCE [LARGE SCALE GENOMIC DNA]</scope>
    <source>
        <strain evidence="1">ISS470</strain>
    </source>
</reference>
<protein>
    <submittedName>
        <fullName evidence="1">Uncharacterized protein</fullName>
    </submittedName>
</protein>
<comment type="caution">
    <text evidence="1">The sequence shown here is derived from an EMBL/GenBank/DDBJ whole genome shotgun (WGS) entry which is preliminary data.</text>
</comment>
<gene>
    <name evidence="1" type="ORF">T4D_8050</name>
</gene>
<evidence type="ECO:0000313" key="1">
    <source>
        <dbReference type="EMBL" id="KRY89357.1"/>
    </source>
</evidence>
<organism evidence="1 2">
    <name type="scientific">Trichinella pseudospiralis</name>
    <name type="common">Parasitic roundworm</name>
    <dbReference type="NCBI Taxonomy" id="6337"/>
    <lineage>
        <taxon>Eukaryota</taxon>
        <taxon>Metazoa</taxon>
        <taxon>Ecdysozoa</taxon>
        <taxon>Nematoda</taxon>
        <taxon>Enoplea</taxon>
        <taxon>Dorylaimia</taxon>
        <taxon>Trichinellida</taxon>
        <taxon>Trichinellidae</taxon>
        <taxon>Trichinella</taxon>
    </lineage>
</organism>
<proteinExistence type="predicted"/>
<name>A0A0V1FTJ8_TRIPS</name>
<dbReference type="Proteomes" id="UP000054995">
    <property type="component" value="Unassembled WGS sequence"/>
</dbReference>
<dbReference type="EMBL" id="JYDT01000032">
    <property type="protein sequence ID" value="KRY89357.1"/>
    <property type="molecule type" value="Genomic_DNA"/>
</dbReference>
<dbReference type="AlphaFoldDB" id="A0A0V1FTJ8"/>
<sequence length="120" mass="13880">MKKYINKRRIDLVCKGKFVFQFAEKRKKNWGGRLQIYDQVSFVNSNTDCKGAHDFKVGQSYTKSNDAYDNAIHSDIFWPFFTSIAAGVEQLNSGENLQPVFSITRRKLRGQRTGFAFLDQ</sequence>